<dbReference type="GeneID" id="89566090"/>
<dbReference type="GO" id="GO:0005829">
    <property type="term" value="C:cytosol"/>
    <property type="evidence" value="ECO:0007669"/>
    <property type="project" value="TreeGrafter"/>
</dbReference>
<comment type="similarity">
    <text evidence="3 8">Belongs to the methylenetetrahydrofolate reductase family.</text>
</comment>
<dbReference type="Proteomes" id="UP001299409">
    <property type="component" value="Unassembled WGS sequence"/>
</dbReference>
<reference evidence="9 11" key="2">
    <citation type="submission" date="2021-10" db="EMBL/GenBank/DDBJ databases">
        <title>Collection of gut derived symbiotic bacterial strains cultured from healthy donors.</title>
        <authorList>
            <person name="Lin H."/>
            <person name="Littmann E."/>
            <person name="Claire K."/>
            <person name="Pamer E."/>
        </authorList>
    </citation>
    <scope>NUCLEOTIDE SEQUENCE [LARGE SCALE GENOMIC DNA]</scope>
    <source>
        <strain evidence="9 11">MSK.17.68</strain>
    </source>
</reference>
<evidence type="ECO:0000256" key="1">
    <source>
        <dbReference type="ARBA" id="ARBA00001974"/>
    </source>
</evidence>
<evidence type="ECO:0000313" key="10">
    <source>
        <dbReference type="EMBL" id="VYU14289.1"/>
    </source>
</evidence>
<dbReference type="GO" id="GO:0035999">
    <property type="term" value="P:tetrahydrofolate interconversion"/>
    <property type="evidence" value="ECO:0007669"/>
    <property type="project" value="UniProtKB-UniPathway"/>
</dbReference>
<keyword evidence="5 8" id="KW-0274">FAD</keyword>
<dbReference type="RefSeq" id="WP_007286364.1">
    <property type="nucleotide sequence ID" value="NZ_BAABXU010000001.1"/>
</dbReference>
<accession>A0A6N3CHC2</accession>
<dbReference type="EMBL" id="JAJBMB010000021">
    <property type="protein sequence ID" value="MCB5447370.1"/>
    <property type="molecule type" value="Genomic_DNA"/>
</dbReference>
<evidence type="ECO:0000256" key="3">
    <source>
        <dbReference type="ARBA" id="ARBA00006743"/>
    </source>
</evidence>
<evidence type="ECO:0000256" key="5">
    <source>
        <dbReference type="ARBA" id="ARBA00022827"/>
    </source>
</evidence>
<keyword evidence="10" id="KW-0808">Transferase</keyword>
<comment type="catalytic activity">
    <reaction evidence="7">
        <text>(6S)-5-methyl-5,6,7,8-tetrahydrofolate + NAD(+) = (6R)-5,10-methylene-5,6,7,8-tetrahydrofolate + NADH + H(+)</text>
        <dbReference type="Rhea" id="RHEA:19821"/>
        <dbReference type="ChEBI" id="CHEBI:15378"/>
        <dbReference type="ChEBI" id="CHEBI:15636"/>
        <dbReference type="ChEBI" id="CHEBI:18608"/>
        <dbReference type="ChEBI" id="CHEBI:57540"/>
        <dbReference type="ChEBI" id="CHEBI:57945"/>
        <dbReference type="EC" id="1.5.1.54"/>
    </reaction>
    <physiologicalReaction direction="right-to-left" evidence="7">
        <dbReference type="Rhea" id="RHEA:19823"/>
    </physiologicalReaction>
</comment>
<keyword evidence="10" id="KW-0489">Methyltransferase</keyword>
<dbReference type="GO" id="GO:0071949">
    <property type="term" value="F:FAD binding"/>
    <property type="evidence" value="ECO:0007669"/>
    <property type="project" value="TreeGrafter"/>
</dbReference>
<evidence type="ECO:0000313" key="11">
    <source>
        <dbReference type="Proteomes" id="UP001299409"/>
    </source>
</evidence>
<dbReference type="GO" id="GO:0106312">
    <property type="term" value="F:methylenetetrahydrofolate reductase (NADH) activity"/>
    <property type="evidence" value="ECO:0007669"/>
    <property type="project" value="UniProtKB-EC"/>
</dbReference>
<keyword evidence="4 8" id="KW-0285">Flavoprotein</keyword>
<keyword evidence="11" id="KW-1185">Reference proteome</keyword>
<dbReference type="Pfam" id="PF02219">
    <property type="entry name" value="MTHFR"/>
    <property type="match status" value="1"/>
</dbReference>
<protein>
    <recommendedName>
        <fullName evidence="8">Methylenetetrahydrofolate reductase</fullName>
    </recommendedName>
</protein>
<dbReference type="GO" id="GO:0008168">
    <property type="term" value="F:methyltransferase activity"/>
    <property type="evidence" value="ECO:0007669"/>
    <property type="project" value="UniProtKB-KW"/>
</dbReference>
<dbReference type="SUPFAM" id="SSF51730">
    <property type="entry name" value="FAD-linked oxidoreductase"/>
    <property type="match status" value="1"/>
</dbReference>
<organism evidence="10">
    <name type="scientific">Intestinibacter bartlettii</name>
    <dbReference type="NCBI Taxonomy" id="261299"/>
    <lineage>
        <taxon>Bacteria</taxon>
        <taxon>Bacillati</taxon>
        <taxon>Bacillota</taxon>
        <taxon>Clostridia</taxon>
        <taxon>Peptostreptococcales</taxon>
        <taxon>Peptostreptococcaceae</taxon>
        <taxon>Intestinibacter</taxon>
    </lineage>
</organism>
<dbReference type="Gene3D" id="3.20.20.220">
    <property type="match status" value="1"/>
</dbReference>
<dbReference type="PANTHER" id="PTHR45754">
    <property type="entry name" value="METHYLENETETRAHYDROFOLATE REDUCTASE"/>
    <property type="match status" value="1"/>
</dbReference>
<dbReference type="AlphaFoldDB" id="A0A6N3CHC2"/>
<dbReference type="CDD" id="cd00537">
    <property type="entry name" value="MTHFR"/>
    <property type="match status" value="1"/>
</dbReference>
<evidence type="ECO:0000256" key="7">
    <source>
        <dbReference type="ARBA" id="ARBA00048628"/>
    </source>
</evidence>
<keyword evidence="6 8" id="KW-0560">Oxidoreductase</keyword>
<evidence type="ECO:0000256" key="8">
    <source>
        <dbReference type="RuleBase" id="RU003862"/>
    </source>
</evidence>
<gene>
    <name evidence="10" type="primary">yitJ</name>
    <name evidence="10" type="ORF">IBLFYP30_01845</name>
    <name evidence="9" type="ORF">LIP50_14285</name>
</gene>
<sequence length="293" mass="31828">MSKLREAFEKGEFAITAEMAPPKGTDLSHLAECAKLVIGRVHAANVTDNQSAVMRTSSLATCKMLKDLGLEPVIQMTGRDRNRIAIESEMLSAGFFGIDNLLALTGDHVCVGDHKQAKPVFDLDAVSILSTATMMNNGTDSTGLELKGKTDFFLGACVTPEYDPIEVQLLKMEKKIKAGAKFFQTQAVYDIEHMRKFRELTKDMDCKVMAGIVPLKSPGMAKFMTANVPGIFVPDDQIERLKAAGKGNYVAEGIKMAGEFIKQLKEENLCDGVHIMAIGAEENVPLILDAAGL</sequence>
<evidence type="ECO:0000256" key="6">
    <source>
        <dbReference type="ARBA" id="ARBA00023002"/>
    </source>
</evidence>
<dbReference type="GO" id="GO:0032259">
    <property type="term" value="P:methylation"/>
    <property type="evidence" value="ECO:0007669"/>
    <property type="project" value="UniProtKB-KW"/>
</dbReference>
<proteinExistence type="inferred from homology"/>
<dbReference type="EMBL" id="CACRUE010000026">
    <property type="protein sequence ID" value="VYU14289.1"/>
    <property type="molecule type" value="Genomic_DNA"/>
</dbReference>
<dbReference type="InterPro" id="IPR003171">
    <property type="entry name" value="Mehydrof_redctse-like"/>
</dbReference>
<dbReference type="PANTHER" id="PTHR45754:SF3">
    <property type="entry name" value="METHYLENETETRAHYDROFOLATE REDUCTASE (NADPH)"/>
    <property type="match status" value="1"/>
</dbReference>
<comment type="cofactor">
    <cofactor evidence="1 8">
        <name>FAD</name>
        <dbReference type="ChEBI" id="CHEBI:57692"/>
    </cofactor>
</comment>
<dbReference type="UniPathway" id="UPA00193"/>
<comment type="pathway">
    <text evidence="2 8">One-carbon metabolism; tetrahydrofolate interconversion.</text>
</comment>
<name>A0A6N3CHC2_9FIRM</name>
<dbReference type="InterPro" id="IPR029041">
    <property type="entry name" value="FAD-linked_oxidoreductase-like"/>
</dbReference>
<reference evidence="10" key="1">
    <citation type="submission" date="2019-11" db="EMBL/GenBank/DDBJ databases">
        <authorList>
            <person name="Feng L."/>
        </authorList>
    </citation>
    <scope>NUCLEOTIDE SEQUENCE</scope>
    <source>
        <strain evidence="10">IbartlettiiLFYP30</strain>
    </source>
</reference>
<evidence type="ECO:0000256" key="2">
    <source>
        <dbReference type="ARBA" id="ARBA00004777"/>
    </source>
</evidence>
<evidence type="ECO:0000313" key="9">
    <source>
        <dbReference type="EMBL" id="MCB5447370.1"/>
    </source>
</evidence>
<dbReference type="GO" id="GO:0009086">
    <property type="term" value="P:methionine biosynthetic process"/>
    <property type="evidence" value="ECO:0007669"/>
    <property type="project" value="TreeGrafter"/>
</dbReference>
<evidence type="ECO:0000256" key="4">
    <source>
        <dbReference type="ARBA" id="ARBA00022630"/>
    </source>
</evidence>